<proteinExistence type="predicted"/>
<sequence length="189" mass="21200">MFFCYTALFQVFEQIIHDVFFAVFLRDSRNGFTKGDLFVNIAGQLVFNVPMPLRKVLDAYGVSPRVLSPVQEILKLVRTGRKECRSGTRTYVHWYETDGTVTPVAERAYVAGFTEVGGCLACSQERRMVQGASYLIVGDMWSSGLLERSMPTPVLRQVFFTPDADPCVVASVVDRHMSVIFSPKPTIKS</sequence>
<protein>
    <submittedName>
        <fullName evidence="1">Uncharacterized protein</fullName>
    </submittedName>
</protein>
<dbReference type="Proteomes" id="UP000231530">
    <property type="component" value="Unassembled WGS sequence"/>
</dbReference>
<gene>
    <name evidence="1" type="ORF">COU32_04260</name>
</gene>
<name>A0A2H0TV32_9BACT</name>
<dbReference type="EMBL" id="PFBY01000045">
    <property type="protein sequence ID" value="PIR76023.1"/>
    <property type="molecule type" value="Genomic_DNA"/>
</dbReference>
<evidence type="ECO:0000313" key="1">
    <source>
        <dbReference type="EMBL" id="PIR76023.1"/>
    </source>
</evidence>
<evidence type="ECO:0000313" key="2">
    <source>
        <dbReference type="Proteomes" id="UP000231530"/>
    </source>
</evidence>
<comment type="caution">
    <text evidence="1">The sequence shown here is derived from an EMBL/GenBank/DDBJ whole genome shotgun (WGS) entry which is preliminary data.</text>
</comment>
<accession>A0A2H0TV32</accession>
<reference evidence="2" key="1">
    <citation type="submission" date="2017-09" db="EMBL/GenBank/DDBJ databases">
        <title>Depth-based differentiation of microbial function through sediment-hosted aquifers and enrichment of novel symbionts in the deep terrestrial subsurface.</title>
        <authorList>
            <person name="Probst A.J."/>
            <person name="Ladd B."/>
            <person name="Jarett J.K."/>
            <person name="Geller-Mcgrath D.E."/>
            <person name="Sieber C.M.K."/>
            <person name="Emerson J.B."/>
            <person name="Anantharaman K."/>
            <person name="Thomas B.C."/>
            <person name="Malmstrom R."/>
            <person name="Stieglmeier M."/>
            <person name="Klingl A."/>
            <person name="Woyke T."/>
            <person name="Ryan C.M."/>
            <person name="Banfield J.F."/>
        </authorList>
    </citation>
    <scope>NUCLEOTIDE SEQUENCE [LARGE SCALE GENOMIC DNA]</scope>
</reference>
<dbReference type="AlphaFoldDB" id="A0A2H0TV32"/>
<organism evidence="1 2">
    <name type="scientific">Candidatus Magasanikbacteria bacterium CG10_big_fil_rev_8_21_14_0_10_42_10</name>
    <dbReference type="NCBI Taxonomy" id="1974649"/>
    <lineage>
        <taxon>Bacteria</taxon>
        <taxon>Candidatus Magasanikiibacteriota</taxon>
    </lineage>
</organism>